<dbReference type="STRING" id="85968.GCA_900073015_00596"/>
<sequence>MNNYRTIVVGTDGSALAGPTVARAALAARREDADLVIVCAFAEMTRRLDAKNVATLGGDARMGQVPGRAAASTAIAEAVAIAQEYGATIGAALLVDGDPAAVLVNVATEREAQLIVVGARHHRSLAERLLGTVATEVTKRAPCDVLVVRPAEETGELEVPEDHPATSAGAD</sequence>
<dbReference type="InterPro" id="IPR014729">
    <property type="entry name" value="Rossmann-like_a/b/a_fold"/>
</dbReference>
<feature type="region of interest" description="Disordered" evidence="2">
    <location>
        <begin position="152"/>
        <end position="171"/>
    </location>
</feature>
<gene>
    <name evidence="4" type="ORF">CQY22_013820</name>
</gene>
<evidence type="ECO:0000256" key="1">
    <source>
        <dbReference type="ARBA" id="ARBA00008791"/>
    </source>
</evidence>
<dbReference type="SUPFAM" id="SSF52402">
    <property type="entry name" value="Adenine nucleotide alpha hydrolases-like"/>
    <property type="match status" value="1"/>
</dbReference>
<organism evidence="4 5">
    <name type="scientific">Mycolicibacterium brumae</name>
    <dbReference type="NCBI Taxonomy" id="85968"/>
    <lineage>
        <taxon>Bacteria</taxon>
        <taxon>Bacillati</taxon>
        <taxon>Actinomycetota</taxon>
        <taxon>Actinomycetes</taxon>
        <taxon>Mycobacteriales</taxon>
        <taxon>Mycobacteriaceae</taxon>
        <taxon>Mycolicibacterium</taxon>
    </lineage>
</organism>
<comment type="similarity">
    <text evidence="1">Belongs to the universal stress protein A family.</text>
</comment>
<keyword evidence="5" id="KW-1185">Reference proteome</keyword>
<evidence type="ECO:0000313" key="5">
    <source>
        <dbReference type="Proteomes" id="UP000230551"/>
    </source>
</evidence>
<evidence type="ECO:0000313" key="4">
    <source>
        <dbReference type="EMBL" id="PIB74227.1"/>
    </source>
</evidence>
<dbReference type="Pfam" id="PF00582">
    <property type="entry name" value="Usp"/>
    <property type="match status" value="1"/>
</dbReference>
<evidence type="ECO:0000256" key="2">
    <source>
        <dbReference type="SAM" id="MobiDB-lite"/>
    </source>
</evidence>
<feature type="domain" description="UspA" evidence="3">
    <location>
        <begin position="4"/>
        <end position="149"/>
    </location>
</feature>
<proteinExistence type="inferred from homology"/>
<dbReference type="PANTHER" id="PTHR46268:SF6">
    <property type="entry name" value="UNIVERSAL STRESS PROTEIN UP12"/>
    <property type="match status" value="1"/>
</dbReference>
<dbReference type="PRINTS" id="PR01438">
    <property type="entry name" value="UNVRSLSTRESS"/>
</dbReference>
<protein>
    <submittedName>
        <fullName evidence="4">Universal stress protein</fullName>
    </submittedName>
</protein>
<dbReference type="InterPro" id="IPR006015">
    <property type="entry name" value="Universal_stress_UspA"/>
</dbReference>
<dbReference type="CDD" id="cd00293">
    <property type="entry name" value="USP-like"/>
    <property type="match status" value="1"/>
</dbReference>
<dbReference type="EMBL" id="PDCN02000019">
    <property type="protein sequence ID" value="PIB74227.1"/>
    <property type="molecule type" value="Genomic_DNA"/>
</dbReference>
<name>A0A2G5P7I9_9MYCO</name>
<evidence type="ECO:0000259" key="3">
    <source>
        <dbReference type="Pfam" id="PF00582"/>
    </source>
</evidence>
<dbReference type="InterPro" id="IPR006016">
    <property type="entry name" value="UspA"/>
</dbReference>
<dbReference type="PANTHER" id="PTHR46268">
    <property type="entry name" value="STRESS RESPONSE PROTEIN NHAX"/>
    <property type="match status" value="1"/>
</dbReference>
<comment type="caution">
    <text evidence="4">The sequence shown here is derived from an EMBL/GenBank/DDBJ whole genome shotgun (WGS) entry which is preliminary data.</text>
</comment>
<reference evidence="4 5" key="1">
    <citation type="journal article" date="2017" name="Infect. Genet. Evol.">
        <title>The new phylogeny of the genus Mycobacterium: The old and the news.</title>
        <authorList>
            <person name="Tortoli E."/>
            <person name="Fedrizzi T."/>
            <person name="Meehan C.J."/>
            <person name="Trovato A."/>
            <person name="Grottola A."/>
            <person name="Giacobazzi E."/>
            <person name="Serpini G.F."/>
            <person name="Tagliazucchi S."/>
            <person name="Fabio A."/>
            <person name="Bettua C."/>
            <person name="Bertorelli R."/>
            <person name="Frascaro F."/>
            <person name="De Sanctis V."/>
            <person name="Pecorari M."/>
            <person name="Jousson O."/>
            <person name="Segata N."/>
            <person name="Cirillo D.M."/>
        </authorList>
    </citation>
    <scope>NUCLEOTIDE SEQUENCE [LARGE SCALE GENOMIC DNA]</scope>
    <source>
        <strain evidence="4 5">CIP1034565</strain>
    </source>
</reference>
<accession>A0A2G5P7I9</accession>
<dbReference type="AlphaFoldDB" id="A0A2G5P7I9"/>
<dbReference type="Gene3D" id="3.40.50.620">
    <property type="entry name" value="HUPs"/>
    <property type="match status" value="1"/>
</dbReference>
<dbReference type="OrthoDB" id="3427787at2"/>
<dbReference type="Proteomes" id="UP000230551">
    <property type="component" value="Unassembled WGS sequence"/>
</dbReference>